<dbReference type="PROSITE" id="PS51471">
    <property type="entry name" value="FE2OG_OXY"/>
    <property type="match status" value="1"/>
</dbReference>
<evidence type="ECO:0000256" key="24">
    <source>
        <dbReference type="ARBA" id="ARBA00072134"/>
    </source>
</evidence>
<comment type="caution">
    <text evidence="30">The sequence shown here is derived from an EMBL/GenBank/DDBJ whole genome shotgun (WGS) entry which is preliminary data.</text>
</comment>
<evidence type="ECO:0000256" key="5">
    <source>
        <dbReference type="ARBA" id="ARBA00022763"/>
    </source>
</evidence>
<feature type="binding site" evidence="27">
    <location>
        <position position="275"/>
    </location>
    <ligand>
        <name>2-oxoglutarate</name>
        <dbReference type="ChEBI" id="CHEBI:16810"/>
    </ligand>
</feature>
<evidence type="ECO:0000256" key="14">
    <source>
        <dbReference type="ARBA" id="ARBA00051189"/>
    </source>
</evidence>
<keyword evidence="10" id="KW-0234">DNA repair</keyword>
<dbReference type="GO" id="GO:0051747">
    <property type="term" value="F:cytosine C-5 DNA demethylase activity"/>
    <property type="evidence" value="ECO:0007669"/>
    <property type="project" value="UniProtKB-ARBA"/>
</dbReference>
<dbReference type="OrthoDB" id="445341at2759"/>
<evidence type="ECO:0000256" key="21">
    <source>
        <dbReference type="ARBA" id="ARBA00053025"/>
    </source>
</evidence>
<evidence type="ECO:0000256" key="13">
    <source>
        <dbReference type="ARBA" id="ARBA00051165"/>
    </source>
</evidence>
<evidence type="ECO:0000256" key="18">
    <source>
        <dbReference type="ARBA" id="ARBA00052597"/>
    </source>
</evidence>
<evidence type="ECO:0000256" key="26">
    <source>
        <dbReference type="ARBA" id="ARBA00081727"/>
    </source>
</evidence>
<evidence type="ECO:0000256" key="3">
    <source>
        <dbReference type="ARBA" id="ARBA00004642"/>
    </source>
</evidence>
<feature type="binding site" evidence="27">
    <location>
        <position position="269"/>
    </location>
    <ligand>
        <name>2-oxoglutarate</name>
        <dbReference type="ChEBI" id="CHEBI:16810"/>
    </ligand>
</feature>
<feature type="binding site" evidence="27">
    <location>
        <begin position="134"/>
        <end position="136"/>
    </location>
    <ligand>
        <name>substrate</name>
    </ligand>
</feature>
<comment type="catalytic activity">
    <reaction evidence="18">
        <text>a 3,N(4)-etheno-2'-deoxycytidine in single-stranded DNA + 2-oxoglutarate + O2 + H2O = a 2'-deoxycytidine in single-stranded DNA + glyoxal + succinate + CO2</text>
        <dbReference type="Rhea" id="RHEA:70471"/>
        <dbReference type="Rhea" id="RHEA-COMP:12846"/>
        <dbReference type="Rhea" id="RHEA-COMP:17906"/>
        <dbReference type="ChEBI" id="CHEBI:15377"/>
        <dbReference type="ChEBI" id="CHEBI:15379"/>
        <dbReference type="ChEBI" id="CHEBI:16526"/>
        <dbReference type="ChEBI" id="CHEBI:16810"/>
        <dbReference type="ChEBI" id="CHEBI:30031"/>
        <dbReference type="ChEBI" id="CHEBI:34779"/>
        <dbReference type="ChEBI" id="CHEBI:85452"/>
        <dbReference type="ChEBI" id="CHEBI:189585"/>
    </reaction>
    <physiologicalReaction direction="left-to-right" evidence="18">
        <dbReference type="Rhea" id="RHEA:70472"/>
    </physiologicalReaction>
</comment>
<dbReference type="GO" id="GO:0005730">
    <property type="term" value="C:nucleolus"/>
    <property type="evidence" value="ECO:0007669"/>
    <property type="project" value="UniProtKB-SubCell"/>
</dbReference>
<evidence type="ECO:0000313" key="31">
    <source>
        <dbReference type="Proteomes" id="UP000271974"/>
    </source>
</evidence>
<keyword evidence="9" id="KW-0408">Iron</keyword>
<dbReference type="GO" id="GO:0005654">
    <property type="term" value="C:nucleoplasm"/>
    <property type="evidence" value="ECO:0007669"/>
    <property type="project" value="UniProtKB-SubCell"/>
</dbReference>
<comment type="catalytic activity">
    <reaction evidence="17">
        <text>a 1,N(2)-etheno-2'-deoxyguanosine in double-stranded DNA + 2-oxoglutarate + O2 + H2O = a 2'-deoxyguanosine in double-stranded DNA + glyoxal + succinate + CO2</text>
        <dbReference type="Rhea" id="RHEA:70487"/>
        <dbReference type="Rhea" id="RHEA-COMP:17910"/>
        <dbReference type="Rhea" id="RHEA-COMP:17912"/>
        <dbReference type="ChEBI" id="CHEBI:15377"/>
        <dbReference type="ChEBI" id="CHEBI:15379"/>
        <dbReference type="ChEBI" id="CHEBI:16526"/>
        <dbReference type="ChEBI" id="CHEBI:16810"/>
        <dbReference type="ChEBI" id="CHEBI:30031"/>
        <dbReference type="ChEBI" id="CHEBI:34779"/>
        <dbReference type="ChEBI" id="CHEBI:85445"/>
        <dbReference type="ChEBI" id="CHEBI:189586"/>
    </reaction>
    <physiologicalReaction direction="left-to-right" evidence="17">
        <dbReference type="Rhea" id="RHEA:70488"/>
    </physiologicalReaction>
</comment>
<feature type="binding site" evidence="27">
    <location>
        <position position="186"/>
    </location>
    <ligand>
        <name>substrate</name>
    </ligand>
</feature>
<feature type="binding site" evidence="27">
    <location>
        <position position="257"/>
    </location>
    <ligand>
        <name>2-oxoglutarate</name>
        <dbReference type="ChEBI" id="CHEBI:16810"/>
    </ligand>
</feature>
<evidence type="ECO:0000256" key="4">
    <source>
        <dbReference type="ARBA" id="ARBA00022723"/>
    </source>
</evidence>
<feature type="binding site" evidence="27">
    <location>
        <begin position="114"/>
        <end position="116"/>
    </location>
    <ligand>
        <name>substrate</name>
    </ligand>
</feature>
<evidence type="ECO:0000256" key="23">
    <source>
        <dbReference type="ARBA" id="ARBA00066725"/>
    </source>
</evidence>
<comment type="catalytic activity">
    <reaction evidence="12">
        <text>an N(1)-methyl-2'-deoxyadenosine in single-stranded DNA + 2-oxoglutarate + O2 = a 2'-deoxyadenosine in single-stranded DNA + formaldehyde + succinate + CO2 + H(+)</text>
        <dbReference type="Rhea" id="RHEA:70447"/>
        <dbReference type="Rhea" id="RHEA-COMP:17895"/>
        <dbReference type="Rhea" id="RHEA-COMP:17896"/>
        <dbReference type="ChEBI" id="CHEBI:15378"/>
        <dbReference type="ChEBI" id="CHEBI:15379"/>
        <dbReference type="ChEBI" id="CHEBI:16526"/>
        <dbReference type="ChEBI" id="CHEBI:16810"/>
        <dbReference type="ChEBI" id="CHEBI:16842"/>
        <dbReference type="ChEBI" id="CHEBI:30031"/>
        <dbReference type="ChEBI" id="CHEBI:90615"/>
        <dbReference type="ChEBI" id="CHEBI:139096"/>
    </reaction>
    <physiologicalReaction direction="left-to-right" evidence="12">
        <dbReference type="Rhea" id="RHEA:70448"/>
    </physiologicalReaction>
</comment>
<evidence type="ECO:0000256" key="6">
    <source>
        <dbReference type="ARBA" id="ARBA00022842"/>
    </source>
</evidence>
<feature type="binding site" evidence="27">
    <location>
        <position position="173"/>
    </location>
    <ligand>
        <name>2-oxoglutarate</name>
        <dbReference type="ChEBI" id="CHEBI:16810"/>
    </ligand>
</feature>
<dbReference type="PANTHER" id="PTHR31573">
    <property type="entry name" value="ALPHA-KETOGLUTARATE-DEPENDENT DIOXYGENASE ALKB HOMOLOG 2"/>
    <property type="match status" value="1"/>
</dbReference>
<comment type="subcellular location">
    <subcellularLocation>
        <location evidence="2">Nucleus</location>
        <location evidence="2">Nucleolus</location>
    </subcellularLocation>
    <subcellularLocation>
        <location evidence="3">Nucleus</location>
        <location evidence="3">Nucleoplasm</location>
    </subcellularLocation>
</comment>
<feature type="binding site" evidence="27">
    <location>
        <position position="273"/>
    </location>
    <ligand>
        <name>2-oxoglutarate</name>
        <dbReference type="ChEBI" id="CHEBI:16810"/>
    </ligand>
</feature>
<gene>
    <name evidence="30" type="ORF">EGW08_012943</name>
</gene>
<dbReference type="GO" id="GO:0035516">
    <property type="term" value="F:broad specificity oxidative DNA demethylase activity"/>
    <property type="evidence" value="ECO:0007669"/>
    <property type="project" value="UniProtKB-EC"/>
</dbReference>
<evidence type="ECO:0000256" key="7">
    <source>
        <dbReference type="ARBA" id="ARBA00022964"/>
    </source>
</evidence>
<evidence type="ECO:0000256" key="12">
    <source>
        <dbReference type="ARBA" id="ARBA00051010"/>
    </source>
</evidence>
<feature type="region of interest" description="Disordered" evidence="28">
    <location>
        <begin position="1"/>
        <end position="34"/>
    </location>
</feature>
<comment type="catalytic activity">
    <reaction evidence="20">
        <text>an N(1)-methyl-2'-deoxyadenosine in double-stranded DNA + 2-oxoglutarate + O2 = a 2'-deoxyadenosine in double-stranded DNA + formaldehyde + succinate + CO2 + H(+)</text>
        <dbReference type="Rhea" id="RHEA:70443"/>
        <dbReference type="Rhea" id="RHEA-COMP:14236"/>
        <dbReference type="Rhea" id="RHEA-COMP:17897"/>
        <dbReference type="ChEBI" id="CHEBI:15378"/>
        <dbReference type="ChEBI" id="CHEBI:15379"/>
        <dbReference type="ChEBI" id="CHEBI:16526"/>
        <dbReference type="ChEBI" id="CHEBI:16810"/>
        <dbReference type="ChEBI" id="CHEBI:16842"/>
        <dbReference type="ChEBI" id="CHEBI:30031"/>
        <dbReference type="ChEBI" id="CHEBI:90615"/>
        <dbReference type="ChEBI" id="CHEBI:139096"/>
    </reaction>
    <physiologicalReaction direction="left-to-right" evidence="20">
        <dbReference type="Rhea" id="RHEA:70444"/>
    </physiologicalReaction>
</comment>
<dbReference type="SUPFAM" id="SSF51197">
    <property type="entry name" value="Clavaminate synthase-like"/>
    <property type="match status" value="1"/>
</dbReference>
<evidence type="ECO:0000259" key="29">
    <source>
        <dbReference type="PROSITE" id="PS51471"/>
    </source>
</evidence>
<feature type="domain" description="Fe2OG dioxygenase" evidence="29">
    <location>
        <begin position="164"/>
        <end position="278"/>
    </location>
</feature>
<proteinExistence type="predicted"/>
<dbReference type="InterPro" id="IPR037151">
    <property type="entry name" value="AlkB-like_sf"/>
</dbReference>
<dbReference type="PANTHER" id="PTHR31573:SF1">
    <property type="entry name" value="DNA OXIDATIVE DEMETHYLASE ALKBH2"/>
    <property type="match status" value="1"/>
</dbReference>
<sequence length="289" mass="32860">MQSDFNTEPKRCLKRTSTNSVDRPTTNSRNATASKNMKIADFFTKSEKTSSDSAKKEASEIQFINKVSWKIIERENLSLRYGLLYSKSTAANLLCRCEKELQYNTGDLAKVKMFGKLIDIPRKQVAHGDAGLSYTFSGNTVPALPWTPLLREIRDHVSKATGYEFNFVLINRYKDGHDYMGEHKDDEKDLCQGYPIASLSLGQSRDFIFKHQDCRGGQKKSKSLGKGDVRTLDPVSILLEHGSLLLMEHPTNSFWYHSLPRRTRALGIRLNMTFRRMNAAYCKPVPGYS</sequence>
<reference evidence="30 31" key="1">
    <citation type="submission" date="2019-01" db="EMBL/GenBank/DDBJ databases">
        <title>A draft genome assembly of the solar-powered sea slug Elysia chlorotica.</title>
        <authorList>
            <person name="Cai H."/>
            <person name="Li Q."/>
            <person name="Fang X."/>
            <person name="Li J."/>
            <person name="Curtis N.E."/>
            <person name="Altenburger A."/>
            <person name="Shibata T."/>
            <person name="Feng M."/>
            <person name="Maeda T."/>
            <person name="Schwartz J.A."/>
            <person name="Shigenobu S."/>
            <person name="Lundholm N."/>
            <person name="Nishiyama T."/>
            <person name="Yang H."/>
            <person name="Hasebe M."/>
            <person name="Li S."/>
            <person name="Pierce S.K."/>
            <person name="Wang J."/>
        </authorList>
    </citation>
    <scope>NUCLEOTIDE SEQUENCE [LARGE SCALE GENOMIC DNA]</scope>
    <source>
        <strain evidence="30">EC2010</strain>
        <tissue evidence="30">Whole organism of an adult</tissue>
    </source>
</reference>
<dbReference type="Pfam" id="PF13532">
    <property type="entry name" value="2OG-FeII_Oxy_2"/>
    <property type="match status" value="1"/>
</dbReference>
<comment type="catalytic activity">
    <reaction evidence="13">
        <text>an N(3)-methyl-2'-deoxycytidine in single-stranded DNA + 2-oxoglutarate + O2 = a 2'-deoxycytidine in single-stranded DNA + formaldehyde + succinate + CO2 + H(+)</text>
        <dbReference type="Rhea" id="RHEA:70435"/>
        <dbReference type="Rhea" id="RHEA-COMP:12846"/>
        <dbReference type="Rhea" id="RHEA-COMP:17894"/>
        <dbReference type="ChEBI" id="CHEBI:15378"/>
        <dbReference type="ChEBI" id="CHEBI:15379"/>
        <dbReference type="ChEBI" id="CHEBI:16526"/>
        <dbReference type="ChEBI" id="CHEBI:16810"/>
        <dbReference type="ChEBI" id="CHEBI:16842"/>
        <dbReference type="ChEBI" id="CHEBI:30031"/>
        <dbReference type="ChEBI" id="CHEBI:85452"/>
        <dbReference type="ChEBI" id="CHEBI:139075"/>
    </reaction>
    <physiologicalReaction direction="left-to-right" evidence="13">
        <dbReference type="Rhea" id="RHEA:70436"/>
    </physiologicalReaction>
</comment>
<dbReference type="Gene3D" id="2.60.120.590">
    <property type="entry name" value="Alpha-ketoglutarate-dependent dioxygenase AlkB-like"/>
    <property type="match status" value="1"/>
</dbReference>
<evidence type="ECO:0000256" key="28">
    <source>
        <dbReference type="SAM" id="MobiDB-lite"/>
    </source>
</evidence>
<name>A0A433TCI8_ELYCH</name>
<evidence type="ECO:0000256" key="25">
    <source>
        <dbReference type="ARBA" id="ARBA00077989"/>
    </source>
</evidence>
<evidence type="ECO:0000256" key="17">
    <source>
        <dbReference type="ARBA" id="ARBA00051755"/>
    </source>
</evidence>
<accession>A0A433TCI8</accession>
<comment type="cofactor">
    <cofactor evidence="1">
        <name>Fe(2+)</name>
        <dbReference type="ChEBI" id="CHEBI:29033"/>
    </cofactor>
</comment>
<dbReference type="GO" id="GO:0008198">
    <property type="term" value="F:ferrous iron binding"/>
    <property type="evidence" value="ECO:0007669"/>
    <property type="project" value="TreeGrafter"/>
</dbReference>
<keyword evidence="6" id="KW-0460">Magnesium</keyword>
<dbReference type="Proteomes" id="UP000271974">
    <property type="component" value="Unassembled WGS sequence"/>
</dbReference>
<keyword evidence="7" id="KW-0223">Dioxygenase</keyword>
<keyword evidence="31" id="KW-1185">Reference proteome</keyword>
<dbReference type="InterPro" id="IPR032852">
    <property type="entry name" value="ALKBH2"/>
</dbReference>
<evidence type="ECO:0000256" key="9">
    <source>
        <dbReference type="ARBA" id="ARBA00023004"/>
    </source>
</evidence>
<evidence type="ECO:0000256" key="10">
    <source>
        <dbReference type="ARBA" id="ARBA00023204"/>
    </source>
</evidence>
<keyword evidence="11" id="KW-0539">Nucleus</keyword>
<feature type="binding site" evidence="27">
    <location>
        <position position="171"/>
    </location>
    <ligand>
        <name>2-oxoglutarate</name>
        <dbReference type="ChEBI" id="CHEBI:16810"/>
    </ligand>
</feature>
<comment type="catalytic activity">
    <reaction evidence="14">
        <text>a 1,N(6)-etheno-2'-deoxyadenosine in single-stranded DNA + 2-oxoglutarate + O2 + H2O = a 2'-deoxyadenosine in single-stranded DNA + glyoxal + succinate + CO2</text>
        <dbReference type="Rhea" id="RHEA:70459"/>
        <dbReference type="Rhea" id="RHEA-COMP:17896"/>
        <dbReference type="Rhea" id="RHEA-COMP:17904"/>
        <dbReference type="ChEBI" id="CHEBI:15377"/>
        <dbReference type="ChEBI" id="CHEBI:15379"/>
        <dbReference type="ChEBI" id="CHEBI:16526"/>
        <dbReference type="ChEBI" id="CHEBI:16810"/>
        <dbReference type="ChEBI" id="CHEBI:30031"/>
        <dbReference type="ChEBI" id="CHEBI:34779"/>
        <dbReference type="ChEBI" id="CHEBI:90615"/>
        <dbReference type="ChEBI" id="CHEBI:189583"/>
    </reaction>
    <physiologicalReaction direction="left-to-right" evidence="14">
        <dbReference type="Rhea" id="RHEA:70460"/>
    </physiologicalReaction>
</comment>
<evidence type="ECO:0000256" key="19">
    <source>
        <dbReference type="ARBA" id="ARBA00052627"/>
    </source>
</evidence>
<dbReference type="EC" id="1.14.11.33" evidence="23"/>
<feature type="binding site" evidence="27">
    <location>
        <position position="183"/>
    </location>
    <ligand>
        <name>2-oxoglutarate</name>
        <dbReference type="ChEBI" id="CHEBI:16810"/>
    </ligand>
</feature>
<evidence type="ECO:0000256" key="27">
    <source>
        <dbReference type="PIRSR" id="PIRSR632852-1"/>
    </source>
</evidence>
<evidence type="ECO:0000256" key="1">
    <source>
        <dbReference type="ARBA" id="ARBA00001954"/>
    </source>
</evidence>
<evidence type="ECO:0000256" key="2">
    <source>
        <dbReference type="ARBA" id="ARBA00004604"/>
    </source>
</evidence>
<keyword evidence="8" id="KW-0560">Oxidoreductase</keyword>
<dbReference type="GO" id="GO:0006307">
    <property type="term" value="P:DNA alkylation repair"/>
    <property type="evidence" value="ECO:0007669"/>
    <property type="project" value="TreeGrafter"/>
</dbReference>
<evidence type="ECO:0000256" key="15">
    <source>
        <dbReference type="ARBA" id="ARBA00051376"/>
    </source>
</evidence>
<evidence type="ECO:0000256" key="16">
    <source>
        <dbReference type="ARBA" id="ARBA00051434"/>
    </source>
</evidence>
<comment type="catalytic activity">
    <reaction evidence="16">
        <text>a 3,N(4)-etheno-2'-deoxycytidine in double-stranded DNA + 2-oxoglutarate + O2 + H2O = a 2'-deoxycytidine in double-stranded DNA + glyoxal + succinate + CO2</text>
        <dbReference type="Rhea" id="RHEA:70467"/>
        <dbReference type="Rhea" id="RHEA-COMP:17070"/>
        <dbReference type="Rhea" id="RHEA-COMP:17905"/>
        <dbReference type="ChEBI" id="CHEBI:15377"/>
        <dbReference type="ChEBI" id="CHEBI:15379"/>
        <dbReference type="ChEBI" id="CHEBI:16526"/>
        <dbReference type="ChEBI" id="CHEBI:16810"/>
        <dbReference type="ChEBI" id="CHEBI:30031"/>
        <dbReference type="ChEBI" id="CHEBI:34779"/>
        <dbReference type="ChEBI" id="CHEBI:85452"/>
        <dbReference type="ChEBI" id="CHEBI:189585"/>
    </reaction>
    <physiologicalReaction direction="left-to-right" evidence="16">
        <dbReference type="Rhea" id="RHEA:70468"/>
    </physiologicalReaction>
</comment>
<evidence type="ECO:0000256" key="20">
    <source>
        <dbReference type="ARBA" id="ARBA00052800"/>
    </source>
</evidence>
<organism evidence="30 31">
    <name type="scientific">Elysia chlorotica</name>
    <name type="common">Eastern emerald elysia</name>
    <name type="synonym">Sea slug</name>
    <dbReference type="NCBI Taxonomy" id="188477"/>
    <lineage>
        <taxon>Eukaryota</taxon>
        <taxon>Metazoa</taxon>
        <taxon>Spiralia</taxon>
        <taxon>Lophotrochozoa</taxon>
        <taxon>Mollusca</taxon>
        <taxon>Gastropoda</taxon>
        <taxon>Heterobranchia</taxon>
        <taxon>Euthyneura</taxon>
        <taxon>Panpulmonata</taxon>
        <taxon>Sacoglossa</taxon>
        <taxon>Placobranchoidea</taxon>
        <taxon>Plakobranchidae</taxon>
        <taxon>Elysia</taxon>
    </lineage>
</organism>
<dbReference type="AlphaFoldDB" id="A0A433TCI8"/>
<evidence type="ECO:0000256" key="22">
    <source>
        <dbReference type="ARBA" id="ARBA00062909"/>
    </source>
</evidence>
<dbReference type="FunFam" id="2.60.120.590:FF:000004">
    <property type="entry name" value="DNA oxidative demethylase ALKBH2"/>
    <property type="match status" value="1"/>
</dbReference>
<evidence type="ECO:0000256" key="11">
    <source>
        <dbReference type="ARBA" id="ARBA00023242"/>
    </source>
</evidence>
<protein>
    <recommendedName>
        <fullName evidence="24">DNA oxidative demethylase ALKBH2</fullName>
        <ecNumber evidence="23">1.14.11.33</ecNumber>
    </recommendedName>
    <alternativeName>
        <fullName evidence="25">Alkylated DNA repair protein alkB homolog 2</fullName>
    </alternativeName>
    <alternativeName>
        <fullName evidence="26">Alpha-ketoglutarate-dependent dioxygenase alkB homolog 2</fullName>
    </alternativeName>
</protein>
<feature type="compositionally biased region" description="Polar residues" evidence="28">
    <location>
        <begin position="15"/>
        <end position="34"/>
    </location>
</feature>
<evidence type="ECO:0000256" key="8">
    <source>
        <dbReference type="ARBA" id="ARBA00023002"/>
    </source>
</evidence>
<keyword evidence="5" id="KW-0227">DNA damage</keyword>
<dbReference type="InterPro" id="IPR005123">
    <property type="entry name" value="Oxoglu/Fe-dep_dioxygenase_dom"/>
</dbReference>
<dbReference type="STRING" id="188477.A0A433TCI8"/>
<comment type="catalytic activity">
    <reaction evidence="15">
        <text>an N(3)-methyl-2'-deoxycytidine in double-stranded DNA + 2-oxoglutarate + O2 = a 2'-deoxycytidine in double-stranded DNA + formaldehyde + succinate + CO2 + H(+)</text>
        <dbReference type="Rhea" id="RHEA:70439"/>
        <dbReference type="Rhea" id="RHEA-COMP:14237"/>
        <dbReference type="Rhea" id="RHEA-COMP:17070"/>
        <dbReference type="ChEBI" id="CHEBI:15378"/>
        <dbReference type="ChEBI" id="CHEBI:15379"/>
        <dbReference type="ChEBI" id="CHEBI:16526"/>
        <dbReference type="ChEBI" id="CHEBI:16810"/>
        <dbReference type="ChEBI" id="CHEBI:16842"/>
        <dbReference type="ChEBI" id="CHEBI:30031"/>
        <dbReference type="ChEBI" id="CHEBI:85452"/>
        <dbReference type="ChEBI" id="CHEBI:139075"/>
    </reaction>
    <physiologicalReaction direction="left-to-right" evidence="15">
        <dbReference type="Rhea" id="RHEA:70440"/>
    </physiologicalReaction>
</comment>
<dbReference type="EMBL" id="RQTK01000460">
    <property type="protein sequence ID" value="RUS79288.1"/>
    <property type="molecule type" value="Genomic_DNA"/>
</dbReference>
<comment type="catalytic activity">
    <reaction evidence="21">
        <text>a methylated nucleobase within DNA + 2-oxoglutarate + O2 = a nucleobase within DNA + formaldehyde + succinate + CO2</text>
        <dbReference type="Rhea" id="RHEA:30299"/>
        <dbReference type="Rhea" id="RHEA-COMP:12192"/>
        <dbReference type="Rhea" id="RHEA-COMP:12193"/>
        <dbReference type="ChEBI" id="CHEBI:15379"/>
        <dbReference type="ChEBI" id="CHEBI:16526"/>
        <dbReference type="ChEBI" id="CHEBI:16810"/>
        <dbReference type="ChEBI" id="CHEBI:16842"/>
        <dbReference type="ChEBI" id="CHEBI:30031"/>
        <dbReference type="ChEBI" id="CHEBI:32875"/>
        <dbReference type="ChEBI" id="CHEBI:64428"/>
        <dbReference type="EC" id="1.14.11.33"/>
    </reaction>
    <physiologicalReaction direction="left-to-right" evidence="21">
        <dbReference type="Rhea" id="RHEA:30300"/>
    </physiologicalReaction>
</comment>
<dbReference type="InterPro" id="IPR027450">
    <property type="entry name" value="AlkB-like"/>
</dbReference>
<comment type="subunit">
    <text evidence="22">Interacts with PCNA homotrimer; this interaction is enhanced during the S-phase of the cell cycle. Interacts with nucleolar proteins NCL, UBTF and NPM1. Interacts with XRCC5-XRCC6 heterodimer.</text>
</comment>
<evidence type="ECO:0000313" key="30">
    <source>
        <dbReference type="EMBL" id="RUS79288.1"/>
    </source>
</evidence>
<keyword evidence="4" id="KW-0479">Metal-binding</keyword>
<comment type="catalytic activity">
    <reaction evidence="19">
        <text>a 1,N(6)-etheno-2'-deoxyadenosine in double-stranded DNA + 2-oxoglutarate + O2 + H2O = a 2'-deoxyadenosine in double-stranded DNA + glyoxal + succinate + CO2</text>
        <dbReference type="Rhea" id="RHEA:70463"/>
        <dbReference type="Rhea" id="RHEA-COMP:17897"/>
        <dbReference type="Rhea" id="RHEA-COMP:17903"/>
        <dbReference type="ChEBI" id="CHEBI:15377"/>
        <dbReference type="ChEBI" id="CHEBI:15379"/>
        <dbReference type="ChEBI" id="CHEBI:16526"/>
        <dbReference type="ChEBI" id="CHEBI:16810"/>
        <dbReference type="ChEBI" id="CHEBI:30031"/>
        <dbReference type="ChEBI" id="CHEBI:34779"/>
        <dbReference type="ChEBI" id="CHEBI:90615"/>
        <dbReference type="ChEBI" id="CHEBI:189583"/>
    </reaction>
    <physiologicalReaction direction="left-to-right" evidence="19">
        <dbReference type="Rhea" id="RHEA:70464"/>
    </physiologicalReaction>
</comment>